<feature type="region of interest" description="Disordered" evidence="1">
    <location>
        <begin position="145"/>
        <end position="217"/>
    </location>
</feature>
<keyword evidence="4" id="KW-1185">Reference proteome</keyword>
<dbReference type="InterPro" id="IPR035969">
    <property type="entry name" value="Rab-GAP_TBC_sf"/>
</dbReference>
<feature type="region of interest" description="Disordered" evidence="1">
    <location>
        <begin position="253"/>
        <end position="284"/>
    </location>
</feature>
<feature type="compositionally biased region" description="Polar residues" evidence="1">
    <location>
        <begin position="172"/>
        <end position="195"/>
    </location>
</feature>
<dbReference type="InterPro" id="IPR000195">
    <property type="entry name" value="Rab-GAP-TBC_dom"/>
</dbReference>
<feature type="domain" description="Rab-GAP TBC" evidence="2">
    <location>
        <begin position="1"/>
        <end position="76"/>
    </location>
</feature>
<proteinExistence type="predicted"/>
<dbReference type="SUPFAM" id="SSF47923">
    <property type="entry name" value="Ypt/Rab-GAP domain of gyp1p"/>
    <property type="match status" value="1"/>
</dbReference>
<dbReference type="AlphaFoldDB" id="A0A3P7NXY6"/>
<dbReference type="EMBL" id="UYRU01056678">
    <property type="protein sequence ID" value="VDN13549.1"/>
    <property type="molecule type" value="Genomic_DNA"/>
</dbReference>
<accession>A0A3P7NXY6</accession>
<name>A0A3P7NXY6_DIBLA</name>
<dbReference type="OrthoDB" id="294251at2759"/>
<dbReference type="PANTHER" id="PTHR47219:SF15">
    <property type="entry name" value="TBC1 DOMAIN FAMILY MEMBER 12 ISOFORM X1"/>
    <property type="match status" value="1"/>
</dbReference>
<dbReference type="InterPro" id="IPR050302">
    <property type="entry name" value="Rab_GAP_TBC_domain"/>
</dbReference>
<dbReference type="Pfam" id="PF00566">
    <property type="entry name" value="RabGAP-TBC"/>
    <property type="match status" value="1"/>
</dbReference>
<sequence length="329" mass="36505">MMLKACEVKKGFGLFTAYFTAFDRLLETYLPRLRAHFVACRLDSRLYLFDWLFTIFSRSLPIEANLRVWDLFFRDGESALILAALGIMRMYEEKLLVSDFDQLASFLTGPMPADMSPEELANAMRSFGLRKRTIRSVIAGSRREARAAEAGNQPASSFGKKQASPDAVRSPKASNASAHSPVNHTQSPTFSQHENLPSEKSGGHSLSNGSSRSLSSVSLDLGDGGEIWDLNMDDLRPANGLHRVATIANDLESGAKRSISEPSSDRLRRTSETPEPSSGRNGKTPFFTRLMLLQRQSSMEEWSSLVRSDFPRGDIEVPDGACSKFLFTH</sequence>
<feature type="compositionally biased region" description="Basic and acidic residues" evidence="1">
    <location>
        <begin position="253"/>
        <end position="272"/>
    </location>
</feature>
<dbReference type="PROSITE" id="PS50086">
    <property type="entry name" value="TBC_RABGAP"/>
    <property type="match status" value="1"/>
</dbReference>
<dbReference type="Gene3D" id="1.10.472.80">
    <property type="entry name" value="Ypt/Rab-GAP domain of gyp1p, domain 3"/>
    <property type="match status" value="1"/>
</dbReference>
<reference evidence="3 4" key="1">
    <citation type="submission" date="2018-11" db="EMBL/GenBank/DDBJ databases">
        <authorList>
            <consortium name="Pathogen Informatics"/>
        </authorList>
    </citation>
    <scope>NUCLEOTIDE SEQUENCE [LARGE SCALE GENOMIC DNA]</scope>
</reference>
<evidence type="ECO:0000313" key="4">
    <source>
        <dbReference type="Proteomes" id="UP000281553"/>
    </source>
</evidence>
<evidence type="ECO:0000259" key="2">
    <source>
        <dbReference type="PROSITE" id="PS50086"/>
    </source>
</evidence>
<dbReference type="GO" id="GO:0031267">
    <property type="term" value="F:small GTPase binding"/>
    <property type="evidence" value="ECO:0007669"/>
    <property type="project" value="TreeGrafter"/>
</dbReference>
<dbReference type="PANTHER" id="PTHR47219">
    <property type="entry name" value="RAB GTPASE-ACTIVATING PROTEIN 1-LIKE"/>
    <property type="match status" value="1"/>
</dbReference>
<organism evidence="3 4">
    <name type="scientific">Dibothriocephalus latus</name>
    <name type="common">Fish tapeworm</name>
    <name type="synonym">Diphyllobothrium latum</name>
    <dbReference type="NCBI Taxonomy" id="60516"/>
    <lineage>
        <taxon>Eukaryota</taxon>
        <taxon>Metazoa</taxon>
        <taxon>Spiralia</taxon>
        <taxon>Lophotrochozoa</taxon>
        <taxon>Platyhelminthes</taxon>
        <taxon>Cestoda</taxon>
        <taxon>Eucestoda</taxon>
        <taxon>Diphyllobothriidea</taxon>
        <taxon>Diphyllobothriidae</taxon>
        <taxon>Dibothriocephalus</taxon>
    </lineage>
</organism>
<dbReference type="GO" id="GO:0005096">
    <property type="term" value="F:GTPase activator activity"/>
    <property type="evidence" value="ECO:0007669"/>
    <property type="project" value="TreeGrafter"/>
</dbReference>
<gene>
    <name evidence="3" type="ORF">DILT_LOCUS9380</name>
</gene>
<evidence type="ECO:0000313" key="3">
    <source>
        <dbReference type="EMBL" id="VDN13549.1"/>
    </source>
</evidence>
<feature type="compositionally biased region" description="Low complexity" evidence="1">
    <location>
        <begin position="203"/>
        <end position="217"/>
    </location>
</feature>
<dbReference type="Proteomes" id="UP000281553">
    <property type="component" value="Unassembled WGS sequence"/>
</dbReference>
<evidence type="ECO:0000256" key="1">
    <source>
        <dbReference type="SAM" id="MobiDB-lite"/>
    </source>
</evidence>
<protein>
    <recommendedName>
        <fullName evidence="2">Rab-GAP TBC domain-containing protein</fullName>
    </recommendedName>
</protein>